<dbReference type="RefSeq" id="WP_216687718.1">
    <property type="nucleotide sequence ID" value="NZ_CAUPKR010000018.1"/>
</dbReference>
<dbReference type="Proteomes" id="UP000812672">
    <property type="component" value="Unassembled WGS sequence"/>
</dbReference>
<organism evidence="2 3">
    <name type="scientific">Allobacillus halotolerans</name>
    <dbReference type="NCBI Taxonomy" id="570278"/>
    <lineage>
        <taxon>Bacteria</taxon>
        <taxon>Bacillati</taxon>
        <taxon>Bacillota</taxon>
        <taxon>Bacilli</taxon>
        <taxon>Bacillales</taxon>
        <taxon>Bacillaceae</taxon>
        <taxon>Allobacillus</taxon>
    </lineage>
</organism>
<accession>A0ABS6GRP6</accession>
<feature type="compositionally biased region" description="Basic residues" evidence="1">
    <location>
        <begin position="1"/>
        <end position="12"/>
    </location>
</feature>
<reference evidence="2 3" key="1">
    <citation type="journal article" date="2011" name="Int. J. Syst. Evol. Microbiol.">
        <title>Allobacillus halotolerans gen. nov., sp. nov. isolated from shrimp paste.</title>
        <authorList>
            <person name="Sheu S.Y."/>
            <person name="Arun A.B."/>
            <person name="Jiang S.R."/>
            <person name="Young C.C."/>
            <person name="Chen W.M."/>
        </authorList>
    </citation>
    <scope>NUCLEOTIDE SEQUENCE [LARGE SCALE GENOMIC DNA]</scope>
    <source>
        <strain evidence="2 3">LMG 24826</strain>
    </source>
</reference>
<protein>
    <submittedName>
        <fullName evidence="2">Uncharacterized protein</fullName>
    </submittedName>
</protein>
<evidence type="ECO:0000256" key="1">
    <source>
        <dbReference type="SAM" id="MobiDB-lite"/>
    </source>
</evidence>
<proteinExistence type="predicted"/>
<feature type="region of interest" description="Disordered" evidence="1">
    <location>
        <begin position="99"/>
        <end position="118"/>
    </location>
</feature>
<comment type="caution">
    <text evidence="2">The sequence shown here is derived from an EMBL/GenBank/DDBJ whole genome shotgun (WGS) entry which is preliminary data.</text>
</comment>
<keyword evidence="3" id="KW-1185">Reference proteome</keyword>
<feature type="region of interest" description="Disordered" evidence="1">
    <location>
        <begin position="1"/>
        <end position="40"/>
    </location>
</feature>
<evidence type="ECO:0000313" key="3">
    <source>
        <dbReference type="Proteomes" id="UP000812672"/>
    </source>
</evidence>
<evidence type="ECO:0000313" key="2">
    <source>
        <dbReference type="EMBL" id="MBU6081618.1"/>
    </source>
</evidence>
<name>A0ABS6GRP6_9BACI</name>
<sequence>MSKKQRKEHPIRKAQDLNLDGVTEAEESEDGITASDIPDEVPAYNQEIAADNSSDANQYTLDLENEGRNAYDLDIDRMINEGMAGGYIRGERNQITEAHPILENDAPFPTPGEENESE</sequence>
<dbReference type="EMBL" id="JAHLZF010000019">
    <property type="protein sequence ID" value="MBU6081618.1"/>
    <property type="molecule type" value="Genomic_DNA"/>
</dbReference>
<gene>
    <name evidence="2" type="ORF">KQ486_11395</name>
</gene>